<dbReference type="eggNOG" id="COG0515">
    <property type="taxonomic scope" value="Bacteria"/>
</dbReference>
<evidence type="ECO:0000256" key="3">
    <source>
        <dbReference type="ARBA" id="ARBA00022679"/>
    </source>
</evidence>
<keyword evidence="5 8" id="KW-0418">Kinase</keyword>
<dbReference type="PANTHER" id="PTHR43289">
    <property type="entry name" value="MITOGEN-ACTIVATED PROTEIN KINASE KINASE KINASE 20-RELATED"/>
    <property type="match status" value="1"/>
</dbReference>
<dbReference type="GO" id="GO:0005524">
    <property type="term" value="F:ATP binding"/>
    <property type="evidence" value="ECO:0007669"/>
    <property type="project" value="UniProtKB-KW"/>
</dbReference>
<dbReference type="InterPro" id="IPR011009">
    <property type="entry name" value="Kinase-like_dom_sf"/>
</dbReference>
<evidence type="ECO:0000313" key="9">
    <source>
        <dbReference type="Proteomes" id="UP000000844"/>
    </source>
</evidence>
<dbReference type="EMBL" id="CP001778">
    <property type="protein sequence ID" value="ADD41344.1"/>
    <property type="molecule type" value="Genomic_DNA"/>
</dbReference>
<keyword evidence="3" id="KW-0808">Transferase</keyword>
<sequence length="276" mass="30089">MAVDDGHVDGVGTVVGDVLDGYTITHRFRVRGCTAVYQAARGDRTVALKTLCRGAIARAQLRMDNEIASLRVLGESAPAPRLLRLGIAGPQRYFAMSWQPGGSLRRQTEARDLDGFAEIAVPVCEAYAALHRAGVAHGDVSRHNILIDGHDVGLVDFESSARTSEADDDGLRRRFTWAYAAPEFADRQQPSPASDQYAVAAVLYRQLTGRYPRRQIDGVKPDSRRALTARARLLTGAPHRRWPGLRDVFTTALSREPADRFGDMGELARALAAAIG</sequence>
<keyword evidence="6" id="KW-0067">ATP-binding</keyword>
<feature type="domain" description="Protein kinase" evidence="7">
    <location>
        <begin position="22"/>
        <end position="272"/>
    </location>
</feature>
<organism evidence="8 9">
    <name type="scientific">Stackebrandtia nassauensis (strain DSM 44728 / CIP 108903 / NRRL B-16338 / NBRC 102104 / LLR-40K-21)</name>
    <dbReference type="NCBI Taxonomy" id="446470"/>
    <lineage>
        <taxon>Bacteria</taxon>
        <taxon>Bacillati</taxon>
        <taxon>Actinomycetota</taxon>
        <taxon>Actinomycetes</taxon>
        <taxon>Glycomycetales</taxon>
        <taxon>Glycomycetaceae</taxon>
        <taxon>Stackebrandtia</taxon>
    </lineage>
</organism>
<evidence type="ECO:0000256" key="2">
    <source>
        <dbReference type="ARBA" id="ARBA00022527"/>
    </source>
</evidence>
<accession>D3PX81</accession>
<dbReference type="Proteomes" id="UP000000844">
    <property type="component" value="Chromosome"/>
</dbReference>
<proteinExistence type="predicted"/>
<dbReference type="STRING" id="446470.Snas_1641"/>
<evidence type="ECO:0000256" key="5">
    <source>
        <dbReference type="ARBA" id="ARBA00022777"/>
    </source>
</evidence>
<dbReference type="RefSeq" id="WP_013016915.1">
    <property type="nucleotide sequence ID" value="NC_013947.1"/>
</dbReference>
<gene>
    <name evidence="8" type="ordered locus">Snas_1641</name>
</gene>
<dbReference type="HOGENOM" id="CLU_000288_63_44_11"/>
<name>D3PX81_STANL</name>
<dbReference type="Pfam" id="PF00069">
    <property type="entry name" value="Pkinase"/>
    <property type="match status" value="1"/>
</dbReference>
<reference evidence="8 9" key="1">
    <citation type="journal article" date="2009" name="Stand. Genomic Sci.">
        <title>Complete genome sequence of Stackebrandtia nassauensis type strain (LLR-40K-21).</title>
        <authorList>
            <person name="Munk C."/>
            <person name="Lapidus A."/>
            <person name="Copeland A."/>
            <person name="Jando M."/>
            <person name="Mayilraj S."/>
            <person name="Glavina Del Rio T."/>
            <person name="Nolan M."/>
            <person name="Chen F."/>
            <person name="Lucas S."/>
            <person name="Tice H."/>
            <person name="Cheng J.F."/>
            <person name="Han C."/>
            <person name="Detter J.C."/>
            <person name="Bruce D."/>
            <person name="Goodwin L."/>
            <person name="Chain P."/>
            <person name="Pitluck S."/>
            <person name="Goker M."/>
            <person name="Ovchinikova G."/>
            <person name="Pati A."/>
            <person name="Ivanova N."/>
            <person name="Mavromatis K."/>
            <person name="Chen A."/>
            <person name="Palaniappan K."/>
            <person name="Land M."/>
            <person name="Hauser L."/>
            <person name="Chang Y.J."/>
            <person name="Jeffries C.D."/>
            <person name="Bristow J."/>
            <person name="Eisen J.A."/>
            <person name="Markowitz V."/>
            <person name="Hugenholtz P."/>
            <person name="Kyrpides N.C."/>
            <person name="Klenk H.P."/>
        </authorList>
    </citation>
    <scope>NUCLEOTIDE SEQUENCE [LARGE SCALE GENOMIC DNA]</scope>
    <source>
        <strain evidence="9">DSM 44728 / CIP 108903 / NRRL B-16338 / NBRC 102104 / LLR-40K-21</strain>
    </source>
</reference>
<dbReference type="EC" id="2.7.11.1" evidence="1"/>
<evidence type="ECO:0000256" key="4">
    <source>
        <dbReference type="ARBA" id="ARBA00022741"/>
    </source>
</evidence>
<keyword evidence="2 8" id="KW-0723">Serine/threonine-protein kinase</keyword>
<dbReference type="KEGG" id="sna:Snas_1641"/>
<dbReference type="PANTHER" id="PTHR43289:SF6">
    <property type="entry name" value="SERINE_THREONINE-PROTEIN KINASE NEKL-3"/>
    <property type="match status" value="1"/>
</dbReference>
<dbReference type="Gene3D" id="1.10.510.10">
    <property type="entry name" value="Transferase(Phosphotransferase) domain 1"/>
    <property type="match status" value="1"/>
</dbReference>
<dbReference type="SUPFAM" id="SSF56112">
    <property type="entry name" value="Protein kinase-like (PK-like)"/>
    <property type="match status" value="1"/>
</dbReference>
<protein>
    <recommendedName>
        <fullName evidence="1">non-specific serine/threonine protein kinase</fullName>
        <ecNumber evidence="1">2.7.11.1</ecNumber>
    </recommendedName>
</protein>
<dbReference type="PROSITE" id="PS50011">
    <property type="entry name" value="PROTEIN_KINASE_DOM"/>
    <property type="match status" value="1"/>
</dbReference>
<evidence type="ECO:0000256" key="6">
    <source>
        <dbReference type="ARBA" id="ARBA00022840"/>
    </source>
</evidence>
<keyword evidence="4" id="KW-0547">Nucleotide-binding</keyword>
<dbReference type="InterPro" id="IPR000719">
    <property type="entry name" value="Prot_kinase_dom"/>
</dbReference>
<dbReference type="GO" id="GO:0004674">
    <property type="term" value="F:protein serine/threonine kinase activity"/>
    <property type="evidence" value="ECO:0007669"/>
    <property type="project" value="UniProtKB-KW"/>
</dbReference>
<keyword evidence="9" id="KW-1185">Reference proteome</keyword>
<dbReference type="SMART" id="SM00220">
    <property type="entry name" value="S_TKc"/>
    <property type="match status" value="1"/>
</dbReference>
<evidence type="ECO:0000313" key="8">
    <source>
        <dbReference type="EMBL" id="ADD41344.1"/>
    </source>
</evidence>
<dbReference type="AlphaFoldDB" id="D3PX81"/>
<evidence type="ECO:0000259" key="7">
    <source>
        <dbReference type="PROSITE" id="PS50011"/>
    </source>
</evidence>
<evidence type="ECO:0000256" key="1">
    <source>
        <dbReference type="ARBA" id="ARBA00012513"/>
    </source>
</evidence>